<dbReference type="AlphaFoldDB" id="A0A3B1E865"/>
<dbReference type="PRINTS" id="PR00834">
    <property type="entry name" value="PROTEASES2C"/>
</dbReference>
<dbReference type="EMBL" id="UOGL01000480">
    <property type="protein sequence ID" value="VAX40767.1"/>
    <property type="molecule type" value="Genomic_DNA"/>
</dbReference>
<dbReference type="PANTHER" id="PTHR22939">
    <property type="entry name" value="SERINE PROTEASE FAMILY S1C HTRA-RELATED"/>
    <property type="match status" value="1"/>
</dbReference>
<dbReference type="SUPFAM" id="SSF50494">
    <property type="entry name" value="Trypsin-like serine proteases"/>
    <property type="match status" value="1"/>
</dbReference>
<organism evidence="1">
    <name type="scientific">hydrothermal vent metagenome</name>
    <dbReference type="NCBI Taxonomy" id="652676"/>
    <lineage>
        <taxon>unclassified sequences</taxon>
        <taxon>metagenomes</taxon>
        <taxon>ecological metagenomes</taxon>
    </lineage>
</organism>
<evidence type="ECO:0000313" key="1">
    <source>
        <dbReference type="EMBL" id="VAX40767.1"/>
    </source>
</evidence>
<protein>
    <submittedName>
        <fullName evidence="1">HtrA protease/chaperone protein</fullName>
    </submittedName>
</protein>
<gene>
    <name evidence="1" type="ORF">MNBD_PLANCTO02-210</name>
</gene>
<reference evidence="1" key="1">
    <citation type="submission" date="2018-06" db="EMBL/GenBank/DDBJ databases">
        <authorList>
            <person name="Zhirakovskaya E."/>
        </authorList>
    </citation>
    <scope>NUCLEOTIDE SEQUENCE</scope>
</reference>
<dbReference type="InterPro" id="IPR043504">
    <property type="entry name" value="Peptidase_S1_PA_chymotrypsin"/>
</dbReference>
<dbReference type="GO" id="GO:0004252">
    <property type="term" value="F:serine-type endopeptidase activity"/>
    <property type="evidence" value="ECO:0007669"/>
    <property type="project" value="InterPro"/>
</dbReference>
<name>A0A3B1E865_9ZZZZ</name>
<dbReference type="Pfam" id="PF13365">
    <property type="entry name" value="Trypsin_2"/>
    <property type="match status" value="1"/>
</dbReference>
<accession>A0A3B1E865</accession>
<keyword evidence="1" id="KW-0378">Hydrolase</keyword>
<dbReference type="Gene3D" id="2.40.10.10">
    <property type="entry name" value="Trypsin-like serine proteases"/>
    <property type="match status" value="1"/>
</dbReference>
<keyword evidence="1" id="KW-0645">Protease</keyword>
<feature type="non-terminal residue" evidence="1">
    <location>
        <position position="197"/>
    </location>
</feature>
<dbReference type="PANTHER" id="PTHR22939:SF129">
    <property type="entry name" value="SERINE PROTEASE HTRA2, MITOCHONDRIAL"/>
    <property type="match status" value="1"/>
</dbReference>
<sequence length="197" mass="21625">MFLVIFVASFIQVTIMKFFPRFTLLFAVALFSAGTLWGLQFGASQFSQAVKADDLEIAQSKKSVIQELNHPNNPLVQQGKLLAKIAKLTTPTVVHIQSERENARGGTVEETGSGVLVRSSHVQGVFVVTNRHVILEAELEDITIRLSDGREINPTRVWTDRATDVAIMGINVKGVQTARWGKSHQVEIGEMVLALGS</sequence>
<dbReference type="InterPro" id="IPR001940">
    <property type="entry name" value="Peptidase_S1C"/>
</dbReference>
<proteinExistence type="predicted"/>
<dbReference type="InterPro" id="IPR009003">
    <property type="entry name" value="Peptidase_S1_PA"/>
</dbReference>
<dbReference type="GO" id="GO:0006508">
    <property type="term" value="P:proteolysis"/>
    <property type="evidence" value="ECO:0007669"/>
    <property type="project" value="UniProtKB-KW"/>
</dbReference>